<keyword evidence="1" id="KW-0805">Transcription regulation</keyword>
<sequence length="264" mass="30138">MSDTARSCDDRIDTIQRALAMEIDRRTRTRPRLETEIAGLVLIRGNSPTEPLSYTMDSSICLIAQGRKRIFLGEESYIYDDRYFLITSVDLPVVAQVLEASEATPNMLEAFLRLVNLLKSPEDLPVLGLMIKREIFYRLLVGEQGPKLRRIVTAGNHSHSIASTIEWLRRNFADQIKMDELASRSGMSQSTFHHHFRSVTAMSPLQFQKRLRLNEARRLMLTERLDAATAAFQVGYESPSQFSREYKRLFGTPPAQDVKNMIGI</sequence>
<dbReference type="PANTHER" id="PTHR43436">
    <property type="entry name" value="ARAC-FAMILY TRANSCRIPTIONAL REGULATOR"/>
    <property type="match status" value="1"/>
</dbReference>
<evidence type="ECO:0000313" key="5">
    <source>
        <dbReference type="Proteomes" id="UP000006427"/>
    </source>
</evidence>
<dbReference type="Gene3D" id="1.10.10.60">
    <property type="entry name" value="Homeodomain-like"/>
    <property type="match status" value="2"/>
</dbReference>
<dbReference type="AlphaFoldDB" id="D2Z6H9"/>
<dbReference type="SMART" id="SM00342">
    <property type="entry name" value="HTH_ARAC"/>
    <property type="match status" value="1"/>
</dbReference>
<dbReference type="EMBL" id="ABTR02000001">
    <property type="protein sequence ID" value="EFC91076.1"/>
    <property type="molecule type" value="Genomic_DNA"/>
</dbReference>
<accession>D2Z6H9</accession>
<dbReference type="PaxDb" id="469381-Dpep_1050"/>
<evidence type="ECO:0000313" key="4">
    <source>
        <dbReference type="EMBL" id="EFC91076.1"/>
    </source>
</evidence>
<evidence type="ECO:0000259" key="3">
    <source>
        <dbReference type="PROSITE" id="PS01124"/>
    </source>
</evidence>
<dbReference type="GO" id="GO:0043565">
    <property type="term" value="F:sequence-specific DNA binding"/>
    <property type="evidence" value="ECO:0007669"/>
    <property type="project" value="InterPro"/>
</dbReference>
<dbReference type="Pfam" id="PF12833">
    <property type="entry name" value="HTH_18"/>
    <property type="match status" value="1"/>
</dbReference>
<dbReference type="InterPro" id="IPR018060">
    <property type="entry name" value="HTH_AraC"/>
</dbReference>
<dbReference type="OrthoDB" id="506156at2"/>
<name>D2Z6H9_9BACT</name>
<gene>
    <name evidence="4" type="ORF">Dpep_1050</name>
</gene>
<keyword evidence="2" id="KW-0804">Transcription</keyword>
<dbReference type="PROSITE" id="PS01124">
    <property type="entry name" value="HTH_ARAC_FAMILY_2"/>
    <property type="match status" value="1"/>
</dbReference>
<organism evidence="4 5">
    <name type="scientific">Dethiosulfovibrio peptidovorans DSM 11002</name>
    <dbReference type="NCBI Taxonomy" id="469381"/>
    <lineage>
        <taxon>Bacteria</taxon>
        <taxon>Thermotogati</taxon>
        <taxon>Synergistota</taxon>
        <taxon>Synergistia</taxon>
        <taxon>Synergistales</taxon>
        <taxon>Dethiosulfovibrionaceae</taxon>
        <taxon>Dethiosulfovibrio</taxon>
    </lineage>
</organism>
<keyword evidence="5" id="KW-1185">Reference proteome</keyword>
<protein>
    <submittedName>
        <fullName evidence="4">Transcriptional regulator, AraC family</fullName>
    </submittedName>
</protein>
<proteinExistence type="predicted"/>
<dbReference type="STRING" id="469381.Dpep_1050"/>
<dbReference type="RefSeq" id="WP_005660235.1">
    <property type="nucleotide sequence ID" value="NZ_ABTR02000001.1"/>
</dbReference>
<dbReference type="GO" id="GO:0003700">
    <property type="term" value="F:DNA-binding transcription factor activity"/>
    <property type="evidence" value="ECO:0007669"/>
    <property type="project" value="InterPro"/>
</dbReference>
<dbReference type="SUPFAM" id="SSF46689">
    <property type="entry name" value="Homeodomain-like"/>
    <property type="match status" value="2"/>
</dbReference>
<dbReference type="InterPro" id="IPR009057">
    <property type="entry name" value="Homeodomain-like_sf"/>
</dbReference>
<dbReference type="eggNOG" id="COG2207">
    <property type="taxonomic scope" value="Bacteria"/>
</dbReference>
<evidence type="ECO:0000256" key="1">
    <source>
        <dbReference type="ARBA" id="ARBA00023015"/>
    </source>
</evidence>
<dbReference type="InterPro" id="IPR009594">
    <property type="entry name" value="Tscrpt_reg_HTH_AraC_N"/>
</dbReference>
<dbReference type="Proteomes" id="UP000006427">
    <property type="component" value="Unassembled WGS sequence"/>
</dbReference>
<feature type="domain" description="HTH araC/xylS-type" evidence="3">
    <location>
        <begin position="162"/>
        <end position="260"/>
    </location>
</feature>
<reference evidence="4 5" key="1">
    <citation type="journal article" date="2010" name="Stand. Genomic Sci.">
        <title>Permanent draft genome sequence of Dethiosulfovibrio peptidovorans type strain (SEBR 4207).</title>
        <authorList>
            <person name="Labutti K."/>
            <person name="Mayilraj S."/>
            <person name="Clum A."/>
            <person name="Lucas S."/>
            <person name="Glavina Del Rio T."/>
            <person name="Nolan M."/>
            <person name="Tice H."/>
            <person name="Cheng J.F."/>
            <person name="Pitluck S."/>
            <person name="Liolios K."/>
            <person name="Ivanova N."/>
            <person name="Mavromatis K."/>
            <person name="Mikhailova N."/>
            <person name="Pati A."/>
            <person name="Goodwin L."/>
            <person name="Chen A."/>
            <person name="Palaniappan K."/>
            <person name="Land M."/>
            <person name="Hauser L."/>
            <person name="Chang Y.J."/>
            <person name="Jeffries C.D."/>
            <person name="Rohde M."/>
            <person name="Spring S."/>
            <person name="Goker M."/>
            <person name="Woyke T."/>
            <person name="Bristow J."/>
            <person name="Eisen J.A."/>
            <person name="Markowitz V."/>
            <person name="Hugenholtz P."/>
            <person name="Kyrpides N.C."/>
            <person name="Klenk H.P."/>
            <person name="Lapidus A."/>
        </authorList>
    </citation>
    <scope>NUCLEOTIDE SEQUENCE [LARGE SCALE GENOMIC DNA]</scope>
    <source>
        <strain evidence="4 5">DSM 11002</strain>
    </source>
</reference>
<dbReference type="PANTHER" id="PTHR43436:SF1">
    <property type="entry name" value="TRANSCRIPTIONAL REGULATORY PROTEIN"/>
    <property type="match status" value="1"/>
</dbReference>
<dbReference type="Pfam" id="PF06719">
    <property type="entry name" value="AraC_N"/>
    <property type="match status" value="1"/>
</dbReference>
<evidence type="ECO:0000256" key="2">
    <source>
        <dbReference type="ARBA" id="ARBA00023163"/>
    </source>
</evidence>
<comment type="caution">
    <text evidence="4">The sequence shown here is derived from an EMBL/GenBank/DDBJ whole genome shotgun (WGS) entry which is preliminary data.</text>
</comment>